<organism evidence="13">
    <name type="scientific">Pseudo-nitzschia australis</name>
    <dbReference type="NCBI Taxonomy" id="44445"/>
    <lineage>
        <taxon>Eukaryota</taxon>
        <taxon>Sar</taxon>
        <taxon>Stramenopiles</taxon>
        <taxon>Ochrophyta</taxon>
        <taxon>Bacillariophyta</taxon>
        <taxon>Bacillariophyceae</taxon>
        <taxon>Bacillariophycidae</taxon>
        <taxon>Bacillariales</taxon>
        <taxon>Bacillariaceae</taxon>
        <taxon>Pseudo-nitzschia</taxon>
    </lineage>
</organism>
<dbReference type="SUPFAM" id="SSF47473">
    <property type="entry name" value="EF-hand"/>
    <property type="match status" value="1"/>
</dbReference>
<evidence type="ECO:0000256" key="4">
    <source>
        <dbReference type="ARBA" id="ARBA00022741"/>
    </source>
</evidence>
<dbReference type="EMBL" id="HBIX01030858">
    <property type="protein sequence ID" value="CAE0727735.1"/>
    <property type="molecule type" value="Transcribed_RNA"/>
</dbReference>
<dbReference type="Pfam" id="PF00069">
    <property type="entry name" value="Pkinase"/>
    <property type="match status" value="1"/>
</dbReference>
<dbReference type="SMART" id="SM00054">
    <property type="entry name" value="EFh"/>
    <property type="match status" value="2"/>
</dbReference>
<comment type="cofactor">
    <cofactor evidence="1">
        <name>Mg(2+)</name>
        <dbReference type="ChEBI" id="CHEBI:18420"/>
    </cofactor>
</comment>
<dbReference type="SMART" id="SM00220">
    <property type="entry name" value="S_TKc"/>
    <property type="match status" value="1"/>
</dbReference>
<feature type="region of interest" description="Disordered" evidence="9">
    <location>
        <begin position="1"/>
        <end position="54"/>
    </location>
</feature>
<feature type="compositionally biased region" description="Low complexity" evidence="9">
    <location>
        <begin position="45"/>
        <end position="54"/>
    </location>
</feature>
<dbReference type="PANTHER" id="PTHR24349">
    <property type="entry name" value="SERINE/THREONINE-PROTEIN KINASE"/>
    <property type="match status" value="1"/>
</dbReference>
<accession>A0A6V0CL41</accession>
<dbReference type="InterPro" id="IPR011009">
    <property type="entry name" value="Kinase-like_dom_sf"/>
</dbReference>
<dbReference type="CDD" id="cd05117">
    <property type="entry name" value="STKc_CAMK"/>
    <property type="match status" value="1"/>
</dbReference>
<dbReference type="PROSITE" id="PS50011">
    <property type="entry name" value="PROTEIN_KINASE_DOM"/>
    <property type="match status" value="1"/>
</dbReference>
<dbReference type="SUPFAM" id="SSF56112">
    <property type="entry name" value="Protein kinase-like (PK-like)"/>
    <property type="match status" value="1"/>
</dbReference>
<dbReference type="PROSITE" id="PS50222">
    <property type="entry name" value="EF_HAND_2"/>
    <property type="match status" value="2"/>
</dbReference>
<dbReference type="Gene3D" id="3.30.200.20">
    <property type="entry name" value="Phosphorylase Kinase, domain 1"/>
    <property type="match status" value="1"/>
</dbReference>
<dbReference type="GO" id="GO:0005524">
    <property type="term" value="F:ATP binding"/>
    <property type="evidence" value="ECO:0007669"/>
    <property type="project" value="UniProtKB-KW"/>
</dbReference>
<evidence type="ECO:0000256" key="2">
    <source>
        <dbReference type="ARBA" id="ARBA00022527"/>
    </source>
</evidence>
<dbReference type="FunFam" id="1.10.510.10:FF:000571">
    <property type="entry name" value="Maternal embryonic leucine zipper kinase"/>
    <property type="match status" value="1"/>
</dbReference>
<dbReference type="Pfam" id="PF13202">
    <property type="entry name" value="EF-hand_5"/>
    <property type="match status" value="2"/>
</dbReference>
<dbReference type="InterPro" id="IPR008271">
    <property type="entry name" value="Ser/Thr_kinase_AS"/>
</dbReference>
<evidence type="ECO:0000256" key="1">
    <source>
        <dbReference type="ARBA" id="ARBA00001946"/>
    </source>
</evidence>
<dbReference type="InterPro" id="IPR011992">
    <property type="entry name" value="EF-hand-dom_pair"/>
</dbReference>
<evidence type="ECO:0000313" key="12">
    <source>
        <dbReference type="EMBL" id="CAE0727732.1"/>
    </source>
</evidence>
<keyword evidence="2" id="KW-0723">Serine/threonine-protein kinase</keyword>
<proteinExistence type="inferred from homology"/>
<dbReference type="Gene3D" id="1.10.510.10">
    <property type="entry name" value="Transferase(Phosphotransferase) domain 1"/>
    <property type="match status" value="1"/>
</dbReference>
<evidence type="ECO:0000256" key="8">
    <source>
        <dbReference type="ARBA" id="ARBA00024334"/>
    </source>
</evidence>
<evidence type="ECO:0000256" key="7">
    <source>
        <dbReference type="ARBA" id="ARBA00022840"/>
    </source>
</evidence>
<dbReference type="InterPro" id="IPR002048">
    <property type="entry name" value="EF_hand_dom"/>
</dbReference>
<keyword evidence="7" id="KW-0067">ATP-binding</keyword>
<keyword evidence="4" id="KW-0547">Nucleotide-binding</keyword>
<dbReference type="GO" id="GO:0005509">
    <property type="term" value="F:calcium ion binding"/>
    <property type="evidence" value="ECO:0007669"/>
    <property type="project" value="InterPro"/>
</dbReference>
<sequence>MGCSQSKNNGLVAVEKAPIASPRSKTKTELTGLEHKYEHEHTDRSSTSSAATSRQENMIKWKKDLAKSGNMAKAIVNIETSLTKRVEDVYDGIFTGPSLGEGAAGVVRKCVHRETGVEFAVKCLNIGLITDEATIETMREEIFIMCQADHPDIIRLEEVYESENQIFLIINLLTGGDMFDRLEQQPNYHYSEVQCARIVKQMISSVRYLHANKVVHRDLKLENFLFDDAESNNIRLIDFGLSKHFDLDEGCKLSDAVGTPYTAAPEVIRGEYDEKVDVWAIGVITYLLLCGDPPFGGMDGEALLEVRQNILDCNLVFEPSEIWGPISDSAKNFIRRLLTKDPEQRPSAGEAAQDEWLTTFADKDSDYHKPLNSKLVKNLMEFKEYSNLQKILLEVVSFTLVPDQIKELKQEFEKIDTDGTGDITLDELKEVMLNRVETDSMGSLTEDEVETLFDSLRLDTKSASIKWHNFITAGLSRCDYDDRNLRLAFNRLDADGKGYVTLSDLKELVGSKEGDMDEEVCAMWKDGMKSVESKEQDRISFKDFKHFFTKHDRSKKEIMQSLRNIGSLQRYSHSSHNFRATGALNKRMNSARVLAATFGIDVGAAGDTDPAATGGTSPPSSTAAAAAAGFPVRGRRAPNRRSMSCGALLVKSRMYLNSLPVMKEESSEAS</sequence>
<evidence type="ECO:0000259" key="10">
    <source>
        <dbReference type="PROSITE" id="PS50011"/>
    </source>
</evidence>
<dbReference type="InterPro" id="IPR050205">
    <property type="entry name" value="CDPK_Ser/Thr_kinases"/>
</dbReference>
<evidence type="ECO:0000256" key="5">
    <source>
        <dbReference type="ARBA" id="ARBA00022777"/>
    </source>
</evidence>
<comment type="similarity">
    <text evidence="8">Belongs to the protein kinase superfamily. Ser/Thr protein kinase family. CDPK subfamily.</text>
</comment>
<protein>
    <submittedName>
        <fullName evidence="13">Uncharacterized protein</fullName>
    </submittedName>
</protein>
<dbReference type="AlphaFoldDB" id="A0A6V0CL41"/>
<reference evidence="13" key="1">
    <citation type="submission" date="2021-01" db="EMBL/GenBank/DDBJ databases">
        <authorList>
            <person name="Corre E."/>
            <person name="Pelletier E."/>
            <person name="Niang G."/>
            <person name="Scheremetjew M."/>
            <person name="Finn R."/>
            <person name="Kale V."/>
            <person name="Holt S."/>
            <person name="Cochrane G."/>
            <person name="Meng A."/>
            <person name="Brown T."/>
            <person name="Cohen L."/>
        </authorList>
    </citation>
    <scope>NUCLEOTIDE SEQUENCE</scope>
    <source>
        <strain evidence="13">10249 10 AB</strain>
    </source>
</reference>
<name>A0A6V0CL41_9STRA</name>
<dbReference type="FunFam" id="1.10.238.10:FF:000788">
    <property type="entry name" value="Predicted protein"/>
    <property type="match status" value="1"/>
</dbReference>
<keyword evidence="6" id="KW-0106">Calcium</keyword>
<feature type="domain" description="EF-hand" evidence="11">
    <location>
        <begin position="403"/>
        <end position="438"/>
    </location>
</feature>
<dbReference type="InterPro" id="IPR018247">
    <property type="entry name" value="EF_Hand_1_Ca_BS"/>
</dbReference>
<dbReference type="GO" id="GO:0004674">
    <property type="term" value="F:protein serine/threonine kinase activity"/>
    <property type="evidence" value="ECO:0007669"/>
    <property type="project" value="UniProtKB-KW"/>
</dbReference>
<evidence type="ECO:0000313" key="13">
    <source>
        <dbReference type="EMBL" id="CAE0727735.1"/>
    </source>
</evidence>
<evidence type="ECO:0000256" key="6">
    <source>
        <dbReference type="ARBA" id="ARBA00022837"/>
    </source>
</evidence>
<evidence type="ECO:0000256" key="3">
    <source>
        <dbReference type="ARBA" id="ARBA00022679"/>
    </source>
</evidence>
<dbReference type="PROSITE" id="PS00108">
    <property type="entry name" value="PROTEIN_KINASE_ST"/>
    <property type="match status" value="1"/>
</dbReference>
<dbReference type="Gene3D" id="1.10.238.10">
    <property type="entry name" value="EF-hand"/>
    <property type="match status" value="2"/>
</dbReference>
<keyword evidence="5" id="KW-0418">Kinase</keyword>
<evidence type="ECO:0000256" key="9">
    <source>
        <dbReference type="SAM" id="MobiDB-lite"/>
    </source>
</evidence>
<dbReference type="InterPro" id="IPR000719">
    <property type="entry name" value="Prot_kinase_dom"/>
</dbReference>
<dbReference type="PROSITE" id="PS00018">
    <property type="entry name" value="EF_HAND_1"/>
    <property type="match status" value="1"/>
</dbReference>
<feature type="compositionally biased region" description="Basic and acidic residues" evidence="9">
    <location>
        <begin position="26"/>
        <end position="44"/>
    </location>
</feature>
<feature type="domain" description="EF-hand" evidence="11">
    <location>
        <begin position="480"/>
        <end position="515"/>
    </location>
</feature>
<keyword evidence="3" id="KW-0808">Transferase</keyword>
<dbReference type="EMBL" id="HBIX01030855">
    <property type="protein sequence ID" value="CAE0727732.1"/>
    <property type="molecule type" value="Transcribed_RNA"/>
</dbReference>
<gene>
    <name evidence="12" type="ORF">PAUS00366_LOCUS20516</name>
    <name evidence="13" type="ORF">PAUS00366_LOCUS20519</name>
</gene>
<evidence type="ECO:0000259" key="11">
    <source>
        <dbReference type="PROSITE" id="PS50222"/>
    </source>
</evidence>
<feature type="domain" description="Protein kinase" evidence="10">
    <location>
        <begin position="93"/>
        <end position="357"/>
    </location>
</feature>